<name>A0A0S7BJ40_9CHLR</name>
<evidence type="ECO:0000313" key="3">
    <source>
        <dbReference type="Proteomes" id="UP000053370"/>
    </source>
</evidence>
<reference evidence="2" key="1">
    <citation type="journal article" date="2015" name="Genome Announc.">
        <title>Draft Genome Sequence of Anaerolineae Strain TC1, a Novel Isolate from a Methanogenic Wastewater Treatment System.</title>
        <authorList>
            <person name="Matsuura N."/>
            <person name="Tourlousse D.M."/>
            <person name="Sun L."/>
            <person name="Toyonaga M."/>
            <person name="Kuroda K."/>
            <person name="Ohashi A."/>
            <person name="Cruz R."/>
            <person name="Yamaguchi T."/>
            <person name="Sekiguchi Y."/>
        </authorList>
    </citation>
    <scope>NUCLEOTIDE SEQUENCE [LARGE SCALE GENOMIC DNA]</scope>
    <source>
        <strain evidence="2">TC1</strain>
    </source>
</reference>
<dbReference type="InterPro" id="IPR024439">
    <property type="entry name" value="RNHCP"/>
</dbReference>
<evidence type="ECO:0000313" key="2">
    <source>
        <dbReference type="EMBL" id="GAP40373.1"/>
    </source>
</evidence>
<feature type="domain" description="RNHCP" evidence="1">
    <location>
        <begin position="10"/>
        <end position="89"/>
    </location>
</feature>
<evidence type="ECO:0000259" key="1">
    <source>
        <dbReference type="Pfam" id="PF12647"/>
    </source>
</evidence>
<dbReference type="OrthoDB" id="9809485at2"/>
<gene>
    <name evidence="2" type="ORF">ATC1_13346</name>
</gene>
<dbReference type="AlphaFoldDB" id="A0A0S7BJ40"/>
<dbReference type="RefSeq" id="WP_062279602.1">
    <property type="nucleotide sequence ID" value="NZ_DF968181.1"/>
</dbReference>
<organism evidence="2">
    <name type="scientific">Flexilinea flocculi</name>
    <dbReference type="NCBI Taxonomy" id="1678840"/>
    <lineage>
        <taxon>Bacteria</taxon>
        <taxon>Bacillati</taxon>
        <taxon>Chloroflexota</taxon>
        <taxon>Anaerolineae</taxon>
        <taxon>Anaerolineales</taxon>
        <taxon>Anaerolineaceae</taxon>
        <taxon>Flexilinea</taxon>
    </lineage>
</organism>
<dbReference type="Proteomes" id="UP000053370">
    <property type="component" value="Unassembled WGS sequence"/>
</dbReference>
<sequence>MSAVFIRKKEDFICENCGKSVKGNGYTNHCPFCLYSKHVDIHPGDRSADCGGLMKPIRIEIHKGEKIIYHQCLKCGYVKANKSAPDDDFDRIIEIMSTGR</sequence>
<keyword evidence="3" id="KW-1185">Reference proteome</keyword>
<protein>
    <submittedName>
        <fullName evidence="2">Protein containing RNHCP domain</fullName>
    </submittedName>
</protein>
<dbReference type="EMBL" id="DF968181">
    <property type="protein sequence ID" value="GAP40373.1"/>
    <property type="molecule type" value="Genomic_DNA"/>
</dbReference>
<proteinExistence type="predicted"/>
<dbReference type="STRING" id="1678840.ATC1_13346"/>
<accession>A0A0S7BJ40</accession>
<dbReference type="Pfam" id="PF12647">
    <property type="entry name" value="RNHCP"/>
    <property type="match status" value="1"/>
</dbReference>